<feature type="transmembrane region" description="Helical" evidence="8">
    <location>
        <begin position="465"/>
        <end position="483"/>
    </location>
</feature>
<dbReference type="RefSeq" id="WP_405129398.1">
    <property type="nucleotide sequence ID" value="NZ_JAHWXS010000009.1"/>
</dbReference>
<evidence type="ECO:0000313" key="10">
    <source>
        <dbReference type="Proteomes" id="UP001621534"/>
    </source>
</evidence>
<evidence type="ECO:0000256" key="8">
    <source>
        <dbReference type="SAM" id="Phobius"/>
    </source>
</evidence>
<evidence type="ECO:0000256" key="3">
    <source>
        <dbReference type="ARBA" id="ARBA00022448"/>
    </source>
</evidence>
<feature type="transmembrane region" description="Helical" evidence="8">
    <location>
        <begin position="184"/>
        <end position="209"/>
    </location>
</feature>
<evidence type="ECO:0000256" key="6">
    <source>
        <dbReference type="ARBA" id="ARBA00022989"/>
    </source>
</evidence>
<dbReference type="Pfam" id="PF02028">
    <property type="entry name" value="BCCT"/>
    <property type="match status" value="1"/>
</dbReference>
<evidence type="ECO:0000256" key="2">
    <source>
        <dbReference type="ARBA" id="ARBA00005658"/>
    </source>
</evidence>
<keyword evidence="4" id="KW-1003">Cell membrane</keyword>
<keyword evidence="6 8" id="KW-1133">Transmembrane helix</keyword>
<sequence length="539" mass="57680">MRAKTGLFEGLSPVVTIGSLLIVIAFVVLCASQGDQAAGVFKSASDAILNNLKWFYIALVSVVLTVLLVIAFSRHGTLKLGRPDEKPEFSFAAWISMLFSAGMGVGLIFWSVAEPVLHYASNPFTPGLSNEAASVAMRITLFHWGLHPWAIFTIIGLGLAYFAYREGLPLALRSVLYPLIGKRIYGPIGHAVDIIGAAVTAFGVSQSLGMGVEQINTGLNQVFGVPVSLSFKLGIIAVVTVIASISLIAGVSRGMKRLSTLNMFISLGLMLVVLVLGPTNYIMNLLFESTGDYLQNIIGLSLWTDAQNESGWQNSWTAFYLPWWMTWGPFVGLFIARISRGRTIRELIVGALLVPTLVTILWMAVFGGTALKDEQNTRQAYNNLPLAEQSAAGPFTGGPVLDATRKETTTAMFTLLERLDGKTLGGILSIIVCLLLAVHFVTAADAGTQVLCMLNAVGSINPPNWLKVAWCILEGAIAASLIIAGGLLAIQMASIVIGLPIAIYMALTSYSLIRSLRANAELTPLAVSPQGQPQIVEPT</sequence>
<feature type="transmembrane region" description="Helical" evidence="8">
    <location>
        <begin position="263"/>
        <end position="283"/>
    </location>
</feature>
<feature type="transmembrane region" description="Helical" evidence="8">
    <location>
        <begin position="146"/>
        <end position="164"/>
    </location>
</feature>
<comment type="subcellular location">
    <subcellularLocation>
        <location evidence="1">Cell membrane</location>
        <topology evidence="1">Multi-pass membrane protein</topology>
    </subcellularLocation>
</comment>
<evidence type="ECO:0000313" key="9">
    <source>
        <dbReference type="EMBL" id="MFK5733893.1"/>
    </source>
</evidence>
<feature type="transmembrane region" description="Helical" evidence="8">
    <location>
        <begin position="229"/>
        <end position="251"/>
    </location>
</feature>
<keyword evidence="10" id="KW-1185">Reference proteome</keyword>
<evidence type="ECO:0000256" key="5">
    <source>
        <dbReference type="ARBA" id="ARBA00022692"/>
    </source>
</evidence>
<feature type="transmembrane region" description="Helical" evidence="8">
    <location>
        <begin position="424"/>
        <end position="444"/>
    </location>
</feature>
<evidence type="ECO:0000256" key="7">
    <source>
        <dbReference type="ARBA" id="ARBA00023136"/>
    </source>
</evidence>
<feature type="transmembrane region" description="Helical" evidence="8">
    <location>
        <begin position="318"/>
        <end position="336"/>
    </location>
</feature>
<comment type="similarity">
    <text evidence="2">Belongs to the BCCT transporter (TC 2.A.15) family.</text>
</comment>
<feature type="transmembrane region" description="Helical" evidence="8">
    <location>
        <begin position="12"/>
        <end position="34"/>
    </location>
</feature>
<name>A0ABW8NVA7_9PSED</name>
<evidence type="ECO:0000256" key="4">
    <source>
        <dbReference type="ARBA" id="ARBA00022475"/>
    </source>
</evidence>
<evidence type="ECO:0000256" key="1">
    <source>
        <dbReference type="ARBA" id="ARBA00004651"/>
    </source>
</evidence>
<gene>
    <name evidence="9" type="ORF">KW869_10170</name>
</gene>
<reference evidence="9 10" key="1">
    <citation type="journal article" date="2012" name="Plant Soil">
        <title>Screening of plant growth-promoting traits in arsenic-resistant bacteria isolated from the rhizosphere of soybean plants from Argentinean agricultural soil.</title>
        <authorList>
            <person name="Wevar Oller A.L."/>
            <person name="Talano M.A."/>
            <person name="Agostini E."/>
        </authorList>
    </citation>
    <scope>NUCLEOTIDE SEQUENCE [LARGE SCALE GENOMIC DNA]</scope>
    <source>
        <strain evidence="9 10">AW4</strain>
    </source>
</reference>
<organism evidence="9 10">
    <name type="scientific">Pseudomonas urmiensis</name>
    <dbReference type="NCBI Taxonomy" id="2745493"/>
    <lineage>
        <taxon>Bacteria</taxon>
        <taxon>Pseudomonadati</taxon>
        <taxon>Pseudomonadota</taxon>
        <taxon>Gammaproteobacteria</taxon>
        <taxon>Pseudomonadales</taxon>
        <taxon>Pseudomonadaceae</taxon>
        <taxon>Pseudomonas</taxon>
    </lineage>
</organism>
<proteinExistence type="inferred from homology"/>
<dbReference type="InterPro" id="IPR000060">
    <property type="entry name" value="BCCT_transptr"/>
</dbReference>
<feature type="transmembrane region" description="Helical" evidence="8">
    <location>
        <begin position="348"/>
        <end position="371"/>
    </location>
</feature>
<keyword evidence="7 8" id="KW-0472">Membrane</keyword>
<keyword evidence="3" id="KW-0813">Transport</keyword>
<dbReference type="PANTHER" id="PTHR30047">
    <property type="entry name" value="HIGH-AFFINITY CHOLINE TRANSPORT PROTEIN-RELATED"/>
    <property type="match status" value="1"/>
</dbReference>
<dbReference type="Proteomes" id="UP001621534">
    <property type="component" value="Unassembled WGS sequence"/>
</dbReference>
<feature type="transmembrane region" description="Helical" evidence="8">
    <location>
        <begin position="489"/>
        <end position="507"/>
    </location>
</feature>
<keyword evidence="5 8" id="KW-0812">Transmembrane</keyword>
<feature type="transmembrane region" description="Helical" evidence="8">
    <location>
        <begin position="54"/>
        <end position="72"/>
    </location>
</feature>
<comment type="caution">
    <text evidence="9">The sequence shown here is derived from an EMBL/GenBank/DDBJ whole genome shotgun (WGS) entry which is preliminary data.</text>
</comment>
<dbReference type="PANTHER" id="PTHR30047:SF7">
    <property type="entry name" value="HIGH-AFFINITY CHOLINE TRANSPORT PROTEIN"/>
    <property type="match status" value="1"/>
</dbReference>
<dbReference type="EMBL" id="JAHWXS010000009">
    <property type="protein sequence ID" value="MFK5733893.1"/>
    <property type="molecule type" value="Genomic_DNA"/>
</dbReference>
<dbReference type="NCBIfam" id="TIGR00842">
    <property type="entry name" value="bcct"/>
    <property type="match status" value="1"/>
</dbReference>
<accession>A0ABW8NVA7</accession>
<protein>
    <submittedName>
        <fullName evidence="9">BCCT family transporter</fullName>
    </submittedName>
</protein>
<feature type="transmembrane region" description="Helical" evidence="8">
    <location>
        <begin position="92"/>
        <end position="113"/>
    </location>
</feature>